<dbReference type="InterPro" id="IPR000832">
    <property type="entry name" value="GPCR_2_secretin-like"/>
</dbReference>
<dbReference type="Pfam" id="PF01825">
    <property type="entry name" value="GPS"/>
    <property type="match status" value="1"/>
</dbReference>
<keyword evidence="4 6" id="KW-0472">Membrane</keyword>
<dbReference type="GO" id="GO:0005886">
    <property type="term" value="C:plasma membrane"/>
    <property type="evidence" value="ECO:0007669"/>
    <property type="project" value="TreeGrafter"/>
</dbReference>
<evidence type="ECO:0000256" key="2">
    <source>
        <dbReference type="ARBA" id="ARBA00022692"/>
    </source>
</evidence>
<evidence type="ECO:0000313" key="10">
    <source>
        <dbReference type="Proteomes" id="UP000694891"/>
    </source>
</evidence>
<feature type="transmembrane region" description="Helical" evidence="6">
    <location>
        <begin position="568"/>
        <end position="589"/>
    </location>
</feature>
<dbReference type="Gene3D" id="2.60.220.50">
    <property type="match status" value="1"/>
</dbReference>
<keyword evidence="5" id="KW-1015">Disulfide bond</keyword>
<gene>
    <name evidence="11" type="primary">LOC103355405</name>
</gene>
<keyword evidence="7" id="KW-0732">Signal</keyword>
<dbReference type="AlphaFoldDB" id="A0A9Y4JUZ4"/>
<feature type="transmembrane region" description="Helical" evidence="6">
    <location>
        <begin position="511"/>
        <end position="533"/>
    </location>
</feature>
<feature type="domain" description="G-protein coupled receptors family 2 profile 2" evidence="9">
    <location>
        <begin position="346"/>
        <end position="618"/>
    </location>
</feature>
<keyword evidence="10" id="KW-1185">Reference proteome</keyword>
<proteinExistence type="predicted"/>
<dbReference type="PROSITE" id="PS50221">
    <property type="entry name" value="GAIN_B"/>
    <property type="match status" value="1"/>
</dbReference>
<feature type="transmembrane region" description="Helical" evidence="6">
    <location>
        <begin position="453"/>
        <end position="474"/>
    </location>
</feature>
<evidence type="ECO:0000256" key="6">
    <source>
        <dbReference type="SAM" id="Phobius"/>
    </source>
</evidence>
<dbReference type="GeneID" id="103355405"/>
<dbReference type="InterPro" id="IPR046338">
    <property type="entry name" value="GAIN_dom_sf"/>
</dbReference>
<evidence type="ECO:0000259" key="9">
    <source>
        <dbReference type="PROSITE" id="PS50261"/>
    </source>
</evidence>
<protein>
    <submittedName>
        <fullName evidence="11">G-protein coupled receptor 64-like isoform X1</fullName>
    </submittedName>
</protein>
<dbReference type="Proteomes" id="UP000694891">
    <property type="component" value="Unplaced"/>
</dbReference>
<accession>A0A9Y4JUZ4</accession>
<evidence type="ECO:0000313" key="11">
    <source>
        <dbReference type="RefSeq" id="XP_008277416.1"/>
    </source>
</evidence>
<sequence length="643" mass="72899">MVPILLLLLLHESLAEQVCFNISGFNMSINFTPANVDIHDHVNKTAHCKKQGLSCVILCESRNGTWFNESHVCLEAELTTFSTFSEYNIYNYSTCKDFVCEYLPILSLIQSLQHDRAGQKDLMQLISIREACEQLLSSDVKLKKAFLSVEKHIIHAIMNRTKVEAGSYVNFDMRALSLNVFNISEAVLNSAGADSSIHIEAPQLLAENETSVEVWLPVYALLNIPEMKRIIGLVTYLEHSQFQFHQEEIASRVLRIELLEERRLHNLTQPIKMSFEVTKIDSESQLLCHYFDEVSDWRWKTDGCETDNSTYNDQQDKKIICSSDHATPFAVLLIRESISSVHWEILSYISYIGCGLSAFFTALSLVIYVFSRNHKLDYSISIHVSLSGALFLLNTTFLLTEWGATVDLDWVCVFIAVSLHYSLLCCFTWMAIEALHLYLLLIKVFNTYYKHYMLKLSLAGWGIPGVIVAVSLGVKNYKQFYGATQMTMTDTNQTNTICWITDDSFFYSLNLVYFSLIFIFNTGILMAVASSICKMKQVYKSNSKLGAGAKGKSWSDSQRFSASCRSGLTLMGLTCLMGTTWGLAFLGSGYVNYPILYLFCILNSAQGCFIFLWICLSVKKQRKREMEDKMSSTPVRTSGTKSE</sequence>
<feature type="transmembrane region" description="Helical" evidence="6">
    <location>
        <begin position="382"/>
        <end position="399"/>
    </location>
</feature>
<feature type="chain" id="PRO_5041277450" evidence="7">
    <location>
        <begin position="16"/>
        <end position="643"/>
    </location>
</feature>
<dbReference type="RefSeq" id="XP_008277416.1">
    <property type="nucleotide sequence ID" value="XM_008279194.1"/>
</dbReference>
<dbReference type="SUPFAM" id="SSF81321">
    <property type="entry name" value="Family A G protein-coupled receptor-like"/>
    <property type="match status" value="1"/>
</dbReference>
<dbReference type="PROSITE" id="PS50261">
    <property type="entry name" value="G_PROTEIN_RECEP_F2_4"/>
    <property type="match status" value="1"/>
</dbReference>
<dbReference type="InterPro" id="IPR057244">
    <property type="entry name" value="GAIN_B"/>
</dbReference>
<keyword evidence="2 6" id="KW-0812">Transmembrane</keyword>
<dbReference type="PRINTS" id="PR00249">
    <property type="entry name" value="GPCRSECRETIN"/>
</dbReference>
<dbReference type="PANTHER" id="PTHR12011">
    <property type="entry name" value="ADHESION G-PROTEIN COUPLED RECEPTOR"/>
    <property type="match status" value="1"/>
</dbReference>
<dbReference type="PANTHER" id="PTHR12011:SF454">
    <property type="entry name" value="ADHESION G-PROTEIN COUPLED RECEPTOR G5-LIKE"/>
    <property type="match status" value="1"/>
</dbReference>
<evidence type="ECO:0000256" key="3">
    <source>
        <dbReference type="ARBA" id="ARBA00022989"/>
    </source>
</evidence>
<dbReference type="GO" id="GO:0007166">
    <property type="term" value="P:cell surface receptor signaling pathway"/>
    <property type="evidence" value="ECO:0007669"/>
    <property type="project" value="InterPro"/>
</dbReference>
<reference evidence="11" key="1">
    <citation type="submission" date="2025-08" db="UniProtKB">
        <authorList>
            <consortium name="RefSeq"/>
        </authorList>
    </citation>
    <scope>IDENTIFICATION</scope>
</reference>
<feature type="transmembrane region" description="Helical" evidence="6">
    <location>
        <begin position="595"/>
        <end position="616"/>
    </location>
</feature>
<feature type="transmembrane region" description="Helical" evidence="6">
    <location>
        <begin position="419"/>
        <end position="441"/>
    </location>
</feature>
<comment type="subcellular location">
    <subcellularLocation>
        <location evidence="1">Membrane</location>
        <topology evidence="1">Multi-pass membrane protein</topology>
    </subcellularLocation>
</comment>
<evidence type="ECO:0000256" key="4">
    <source>
        <dbReference type="ARBA" id="ARBA00023136"/>
    </source>
</evidence>
<evidence type="ECO:0000256" key="1">
    <source>
        <dbReference type="ARBA" id="ARBA00004141"/>
    </source>
</evidence>
<dbReference type="Pfam" id="PF00002">
    <property type="entry name" value="7tm_2"/>
    <property type="match status" value="1"/>
</dbReference>
<feature type="signal peptide" evidence="7">
    <location>
        <begin position="1"/>
        <end position="15"/>
    </location>
</feature>
<evidence type="ECO:0000259" key="8">
    <source>
        <dbReference type="PROSITE" id="PS50221"/>
    </source>
</evidence>
<keyword evidence="3 6" id="KW-1133">Transmembrane helix</keyword>
<dbReference type="InterPro" id="IPR017981">
    <property type="entry name" value="GPCR_2-like_7TM"/>
</dbReference>
<evidence type="ECO:0000256" key="5">
    <source>
        <dbReference type="ARBA" id="ARBA00023157"/>
    </source>
</evidence>
<evidence type="ECO:0000256" key="7">
    <source>
        <dbReference type="SAM" id="SignalP"/>
    </source>
</evidence>
<feature type="domain" description="GAIN-B" evidence="8">
    <location>
        <begin position="167"/>
        <end position="339"/>
    </location>
</feature>
<dbReference type="InterPro" id="IPR000203">
    <property type="entry name" value="GPS"/>
</dbReference>
<dbReference type="Gene3D" id="1.20.1070.10">
    <property type="entry name" value="Rhodopsin 7-helix transmembrane proteins"/>
    <property type="match status" value="1"/>
</dbReference>
<dbReference type="GO" id="GO:0007189">
    <property type="term" value="P:adenylate cyclase-activating G protein-coupled receptor signaling pathway"/>
    <property type="evidence" value="ECO:0007669"/>
    <property type="project" value="TreeGrafter"/>
</dbReference>
<name>A0A9Y4JUZ4_9TELE</name>
<organism evidence="10 11">
    <name type="scientific">Stegastes partitus</name>
    <name type="common">bicolor damselfish</name>
    <dbReference type="NCBI Taxonomy" id="144197"/>
    <lineage>
        <taxon>Eukaryota</taxon>
        <taxon>Metazoa</taxon>
        <taxon>Chordata</taxon>
        <taxon>Craniata</taxon>
        <taxon>Vertebrata</taxon>
        <taxon>Euteleostomi</taxon>
        <taxon>Actinopterygii</taxon>
        <taxon>Neopterygii</taxon>
        <taxon>Teleostei</taxon>
        <taxon>Neoteleostei</taxon>
        <taxon>Acanthomorphata</taxon>
        <taxon>Ovalentaria</taxon>
        <taxon>Pomacentridae</taxon>
        <taxon>Stegastes</taxon>
    </lineage>
</organism>
<dbReference type="GO" id="GO:0004930">
    <property type="term" value="F:G protein-coupled receptor activity"/>
    <property type="evidence" value="ECO:0007669"/>
    <property type="project" value="InterPro"/>
</dbReference>
<feature type="transmembrane region" description="Helical" evidence="6">
    <location>
        <begin position="348"/>
        <end position="370"/>
    </location>
</feature>